<keyword evidence="4" id="KW-1185">Reference proteome</keyword>
<dbReference type="EMBL" id="JACHMH010000001">
    <property type="protein sequence ID" value="MBB4680443.1"/>
    <property type="molecule type" value="Genomic_DNA"/>
</dbReference>
<dbReference type="RefSeq" id="WP_185006257.1">
    <property type="nucleotide sequence ID" value="NZ_BAAAUI010000005.1"/>
</dbReference>
<evidence type="ECO:0000313" key="3">
    <source>
        <dbReference type="EMBL" id="MBB4680443.1"/>
    </source>
</evidence>
<keyword evidence="1" id="KW-0812">Transmembrane</keyword>
<reference evidence="3 4" key="1">
    <citation type="submission" date="2020-08" db="EMBL/GenBank/DDBJ databases">
        <title>Sequencing the genomes of 1000 actinobacteria strains.</title>
        <authorList>
            <person name="Klenk H.-P."/>
        </authorList>
    </citation>
    <scope>NUCLEOTIDE SEQUENCE [LARGE SCALE GENOMIC DNA]</scope>
    <source>
        <strain evidence="3 4">DSM 44230</strain>
    </source>
</reference>
<sequence>MIHTLTPEQQAYALAVLALLGMGCLTLAAHLRTRWLERFGVGFLPAHVVTMAVLCGCGLLLLGPAGILTSSIGATLLAVPLGLAGGVAVIWADGAILRGLSGRRGGNTRRRAVRGGGEGVHRVRPVPLGDQAARRRTIGIFKVTGSFAPSAEDYRVGLGWLLGVAVLEEIVFRGLLIRLTQLLPEGTQWLGAVAVTVLFALTHVFFGWDQVLAKLPLAAVALGLALTTGAVLAPALAHALFNLHVWRCQRLAPDLPRTRQVLR</sequence>
<evidence type="ECO:0000259" key="2">
    <source>
        <dbReference type="Pfam" id="PF02517"/>
    </source>
</evidence>
<proteinExistence type="predicted"/>
<dbReference type="AlphaFoldDB" id="A0A7W7CFV9"/>
<feature type="transmembrane region" description="Helical" evidence="1">
    <location>
        <begin position="220"/>
        <end position="241"/>
    </location>
</feature>
<protein>
    <recommendedName>
        <fullName evidence="2">CAAX prenyl protease 2/Lysostaphin resistance protein A-like domain-containing protein</fullName>
    </recommendedName>
</protein>
<dbReference type="Pfam" id="PF02517">
    <property type="entry name" value="Rce1-like"/>
    <property type="match status" value="1"/>
</dbReference>
<organism evidence="3 4">
    <name type="scientific">Crossiella cryophila</name>
    <dbReference type="NCBI Taxonomy" id="43355"/>
    <lineage>
        <taxon>Bacteria</taxon>
        <taxon>Bacillati</taxon>
        <taxon>Actinomycetota</taxon>
        <taxon>Actinomycetes</taxon>
        <taxon>Pseudonocardiales</taxon>
        <taxon>Pseudonocardiaceae</taxon>
        <taxon>Crossiella</taxon>
    </lineage>
</organism>
<evidence type="ECO:0000313" key="4">
    <source>
        <dbReference type="Proteomes" id="UP000533598"/>
    </source>
</evidence>
<gene>
    <name evidence="3" type="ORF">HNR67_006561</name>
</gene>
<keyword evidence="1" id="KW-0472">Membrane</keyword>
<feature type="domain" description="CAAX prenyl protease 2/Lysostaphin resistance protein A-like" evidence="2">
    <location>
        <begin position="158"/>
        <end position="243"/>
    </location>
</feature>
<dbReference type="GO" id="GO:0004175">
    <property type="term" value="F:endopeptidase activity"/>
    <property type="evidence" value="ECO:0007669"/>
    <property type="project" value="UniProtKB-ARBA"/>
</dbReference>
<feature type="transmembrane region" description="Helical" evidence="1">
    <location>
        <begin position="189"/>
        <end position="208"/>
    </location>
</feature>
<feature type="transmembrane region" description="Helical" evidence="1">
    <location>
        <begin position="157"/>
        <end position="177"/>
    </location>
</feature>
<evidence type="ECO:0000256" key="1">
    <source>
        <dbReference type="SAM" id="Phobius"/>
    </source>
</evidence>
<name>A0A7W7CFV9_9PSEU</name>
<feature type="transmembrane region" description="Helical" evidence="1">
    <location>
        <begin position="74"/>
        <end position="92"/>
    </location>
</feature>
<keyword evidence="1" id="KW-1133">Transmembrane helix</keyword>
<dbReference type="InterPro" id="IPR003675">
    <property type="entry name" value="Rce1/LyrA-like_dom"/>
</dbReference>
<accession>A0A7W7CFV9</accession>
<feature type="transmembrane region" description="Helical" evidence="1">
    <location>
        <begin position="43"/>
        <end position="62"/>
    </location>
</feature>
<comment type="caution">
    <text evidence="3">The sequence shown here is derived from an EMBL/GenBank/DDBJ whole genome shotgun (WGS) entry which is preliminary data.</text>
</comment>
<dbReference type="GO" id="GO:0080120">
    <property type="term" value="P:CAAX-box protein maturation"/>
    <property type="evidence" value="ECO:0007669"/>
    <property type="project" value="UniProtKB-ARBA"/>
</dbReference>
<feature type="transmembrane region" description="Helical" evidence="1">
    <location>
        <begin position="12"/>
        <end position="31"/>
    </location>
</feature>
<dbReference type="Proteomes" id="UP000533598">
    <property type="component" value="Unassembled WGS sequence"/>
</dbReference>